<dbReference type="PROSITE" id="PS00332">
    <property type="entry name" value="SOD_CU_ZN_2"/>
    <property type="match status" value="1"/>
</dbReference>
<accession>A0A1B1S291</accession>
<keyword evidence="3" id="KW-0479">Metal-binding</keyword>
<evidence type="ECO:0000256" key="3">
    <source>
        <dbReference type="RuleBase" id="RU000393"/>
    </source>
</evidence>
<dbReference type="Pfam" id="PF00080">
    <property type="entry name" value="Sod_Cu"/>
    <property type="match status" value="1"/>
</dbReference>
<evidence type="ECO:0000256" key="2">
    <source>
        <dbReference type="ARBA" id="ARBA00024900"/>
    </source>
</evidence>
<keyword evidence="3" id="KW-0560">Oxidoreductase</keyword>
<dbReference type="InterPro" id="IPR036423">
    <property type="entry name" value="SOD-like_Cu/Zn_dom_sf"/>
</dbReference>
<keyword evidence="3" id="KW-0186">Copper</keyword>
<dbReference type="Gene3D" id="2.60.40.200">
    <property type="entry name" value="Superoxide dismutase, copper/zinc binding domain"/>
    <property type="match status" value="1"/>
</dbReference>
<organism evidence="7 8">
    <name type="scientific">Planococcus versutus</name>
    <dbReference type="NCBI Taxonomy" id="1302659"/>
    <lineage>
        <taxon>Bacteria</taxon>
        <taxon>Bacillati</taxon>
        <taxon>Bacillota</taxon>
        <taxon>Bacilli</taxon>
        <taxon>Bacillales</taxon>
        <taxon>Caryophanaceae</taxon>
        <taxon>Planococcus</taxon>
    </lineage>
</organism>
<evidence type="ECO:0000256" key="5">
    <source>
        <dbReference type="SAM" id="SignalP"/>
    </source>
</evidence>
<dbReference type="InterPro" id="IPR024134">
    <property type="entry name" value="SOD_Cu/Zn_/chaperone"/>
</dbReference>
<dbReference type="EC" id="1.15.1.1" evidence="3"/>
<feature type="signal peptide" evidence="5">
    <location>
        <begin position="1"/>
        <end position="21"/>
    </location>
</feature>
<dbReference type="InterPro" id="IPR018152">
    <property type="entry name" value="SOD_Cu/Zn_BS"/>
</dbReference>
<gene>
    <name evidence="7" type="ORF">I858_009745</name>
</gene>
<dbReference type="RefSeq" id="WP_049693120.1">
    <property type="nucleotide sequence ID" value="NZ_CP016540.2"/>
</dbReference>
<comment type="function">
    <text evidence="2">Destroys radicals which are normally produced within the cells and which are toxic to biological systems. May play a role in favoring mycobacterial survival in phagocytes.</text>
</comment>
<feature type="domain" description="Superoxide dismutase copper/zinc binding" evidence="6">
    <location>
        <begin position="77"/>
        <end position="208"/>
    </location>
</feature>
<name>A0A1B1S291_9BACL</name>
<dbReference type="AlphaFoldDB" id="A0A1B1S291"/>
<comment type="cofactor">
    <cofactor evidence="3">
        <name>Cu cation</name>
        <dbReference type="ChEBI" id="CHEBI:23378"/>
    </cofactor>
    <text evidence="3">Binds 1 copper ion per subunit.</text>
</comment>
<keyword evidence="5" id="KW-0732">Signal</keyword>
<feature type="compositionally biased region" description="Acidic residues" evidence="4">
    <location>
        <begin position="24"/>
        <end position="50"/>
    </location>
</feature>
<dbReference type="CDD" id="cd00305">
    <property type="entry name" value="Cu-Zn_Superoxide_Dismutase"/>
    <property type="match status" value="1"/>
</dbReference>
<dbReference type="EMBL" id="CP016540">
    <property type="protein sequence ID" value="ANU27269.1"/>
    <property type="molecule type" value="Genomic_DNA"/>
</dbReference>
<dbReference type="PANTHER" id="PTHR10003">
    <property type="entry name" value="SUPEROXIDE DISMUTASE CU-ZN -RELATED"/>
    <property type="match status" value="1"/>
</dbReference>
<evidence type="ECO:0000313" key="7">
    <source>
        <dbReference type="EMBL" id="ANU27269.1"/>
    </source>
</evidence>
<comment type="similarity">
    <text evidence="1 3">Belongs to the Cu-Zn superoxide dismutase family.</text>
</comment>
<comment type="cofactor">
    <cofactor evidence="3">
        <name>Zn(2+)</name>
        <dbReference type="ChEBI" id="CHEBI:29105"/>
    </cofactor>
    <text evidence="3">Binds 1 zinc ion per subunit.</text>
</comment>
<dbReference type="PROSITE" id="PS51257">
    <property type="entry name" value="PROKAR_LIPOPROTEIN"/>
    <property type="match status" value="1"/>
</dbReference>
<evidence type="ECO:0000259" key="6">
    <source>
        <dbReference type="Pfam" id="PF00080"/>
    </source>
</evidence>
<keyword evidence="8" id="KW-1185">Reference proteome</keyword>
<dbReference type="KEGG" id="pll:I858_009745"/>
<protein>
    <recommendedName>
        <fullName evidence="3">Superoxide dismutase [Cu-Zn]</fullName>
        <ecNumber evidence="3">1.15.1.1</ecNumber>
    </recommendedName>
</protein>
<dbReference type="STRING" id="1302659.I858_009745"/>
<dbReference type="GO" id="GO:0004784">
    <property type="term" value="F:superoxide dismutase activity"/>
    <property type="evidence" value="ECO:0007669"/>
    <property type="project" value="UniProtKB-EC"/>
</dbReference>
<keyword evidence="3" id="KW-0862">Zinc</keyword>
<dbReference type="SUPFAM" id="SSF49329">
    <property type="entry name" value="Cu,Zn superoxide dismutase-like"/>
    <property type="match status" value="1"/>
</dbReference>
<feature type="region of interest" description="Disordered" evidence="4">
    <location>
        <begin position="22"/>
        <end position="60"/>
    </location>
</feature>
<evidence type="ECO:0000256" key="1">
    <source>
        <dbReference type="ARBA" id="ARBA00010457"/>
    </source>
</evidence>
<dbReference type="OrthoDB" id="9792957at2"/>
<evidence type="ECO:0000313" key="8">
    <source>
        <dbReference type="Proteomes" id="UP000053354"/>
    </source>
</evidence>
<dbReference type="GO" id="GO:0005507">
    <property type="term" value="F:copper ion binding"/>
    <property type="evidence" value="ECO:0007669"/>
    <property type="project" value="InterPro"/>
</dbReference>
<dbReference type="InterPro" id="IPR001424">
    <property type="entry name" value="SOD_Cu_Zn_dom"/>
</dbReference>
<comment type="catalytic activity">
    <reaction evidence="3">
        <text>2 superoxide + 2 H(+) = H2O2 + O2</text>
        <dbReference type="Rhea" id="RHEA:20696"/>
        <dbReference type="ChEBI" id="CHEBI:15378"/>
        <dbReference type="ChEBI" id="CHEBI:15379"/>
        <dbReference type="ChEBI" id="CHEBI:16240"/>
        <dbReference type="ChEBI" id="CHEBI:18421"/>
        <dbReference type="EC" id="1.15.1.1"/>
    </reaction>
</comment>
<dbReference type="Proteomes" id="UP000053354">
    <property type="component" value="Chromosome"/>
</dbReference>
<evidence type="ECO:0000256" key="4">
    <source>
        <dbReference type="SAM" id="MobiDB-lite"/>
    </source>
</evidence>
<proteinExistence type="inferred from homology"/>
<reference evidence="7" key="1">
    <citation type="submission" date="2016-10" db="EMBL/GenBank/DDBJ databases">
        <authorList>
            <person name="See-Too W.S."/>
        </authorList>
    </citation>
    <scope>NUCLEOTIDE SEQUENCE</scope>
    <source>
        <strain evidence="7">L10.15</strain>
    </source>
</reference>
<sequence>MKRLLLFGLLITFLVFLTACGNDSTEDPPTESDGATDETTEDDSTSEDSTEGASTNNDGEILLVTVELMNSDGDAVGTAELTEEDNGVAVALQVDNLEQGIHGIHFHQEGMCETPDFKSAGDHFNPESTMHGMDNPDGPHAGDLPNLEVSEDGTASQEFLAENVTLEIGEEDSLLKEGGTALVIHAGEDDQKTDPSGDSGDRIACGVIAAK</sequence>
<feature type="chain" id="PRO_5039706218" description="Superoxide dismutase [Cu-Zn]" evidence="5">
    <location>
        <begin position="22"/>
        <end position="211"/>
    </location>
</feature>